<dbReference type="InterPro" id="IPR013785">
    <property type="entry name" value="Aldolase_TIM"/>
</dbReference>
<name>A0A1E3HRR6_9TREE</name>
<accession>A0A1E3HRR6</accession>
<dbReference type="AlphaFoldDB" id="A0A1E3HRR6"/>
<dbReference type="InterPro" id="IPR045247">
    <property type="entry name" value="Oye-like"/>
</dbReference>
<evidence type="ECO:0000313" key="2">
    <source>
        <dbReference type="EMBL" id="ODN78386.1"/>
    </source>
</evidence>
<gene>
    <name evidence="2" type="ORF">L202_04025</name>
</gene>
<organism evidence="2 3">
    <name type="scientific">Cryptococcus amylolentus CBS 6039</name>
    <dbReference type="NCBI Taxonomy" id="1295533"/>
    <lineage>
        <taxon>Eukaryota</taxon>
        <taxon>Fungi</taxon>
        <taxon>Dikarya</taxon>
        <taxon>Basidiomycota</taxon>
        <taxon>Agaricomycotina</taxon>
        <taxon>Tremellomycetes</taxon>
        <taxon>Tremellales</taxon>
        <taxon>Cryptococcaceae</taxon>
        <taxon>Cryptococcus</taxon>
    </lineage>
</organism>
<dbReference type="GO" id="GO:0010181">
    <property type="term" value="F:FMN binding"/>
    <property type="evidence" value="ECO:0007669"/>
    <property type="project" value="InterPro"/>
</dbReference>
<dbReference type="GO" id="GO:0016491">
    <property type="term" value="F:oxidoreductase activity"/>
    <property type="evidence" value="ECO:0007669"/>
    <property type="project" value="InterPro"/>
</dbReference>
<dbReference type="EMBL" id="AWGJ01000006">
    <property type="protein sequence ID" value="ODN78386.1"/>
    <property type="molecule type" value="Genomic_DNA"/>
</dbReference>
<dbReference type="STRING" id="1295533.A0A1E3HRR6"/>
<dbReference type="SUPFAM" id="SSF51395">
    <property type="entry name" value="FMN-linked oxidoreductases"/>
    <property type="match status" value="1"/>
</dbReference>
<feature type="domain" description="NADH:flavin oxidoreductase/NADH oxidase N-terminal" evidence="1">
    <location>
        <begin position="6"/>
        <end position="332"/>
    </location>
</feature>
<dbReference type="RefSeq" id="XP_018993432.1">
    <property type="nucleotide sequence ID" value="XM_019137996.1"/>
</dbReference>
<dbReference type="Gene3D" id="3.20.20.70">
    <property type="entry name" value="Aldolase class I"/>
    <property type="match status" value="1"/>
</dbReference>
<proteinExistence type="predicted"/>
<dbReference type="PANTHER" id="PTHR22893">
    <property type="entry name" value="NADH OXIDOREDUCTASE-RELATED"/>
    <property type="match status" value="1"/>
</dbReference>
<dbReference type="OrthoDB" id="276546at2759"/>
<dbReference type="CDD" id="cd02933">
    <property type="entry name" value="OYE_like_FMN"/>
    <property type="match status" value="1"/>
</dbReference>
<sequence>MSPQSKLFAPITAGSLQLDHRIVLAPMTRFRAGKEDGVPSADHIKYYEQRASKGGLLISEGTFVSKEAGGYLSVPGLWTKEQIEGWKLVTAAVHAKGGKIAAQLWALGRVADPSNVDKVVAPSDVPLAGGPQTLHVLTEEDINRFVESFAEAARNAVEAGFDAVEAHFANGYLPDQFIQSVSNKRTDSYAASTFKFPLRILDALTTAIGPERVGFRISPYNTFQGMREAKPLDTFVPFVNKALDAHPALAFVHAVEPRADGFDVKDDVGEDTLEPIRQIIKEKGKGTRFIVAGGFKPDSAIAHANATDDLVAIGRYFISNPDIVARIKNGHPLAEYNRDTFYSPGPEGYTDYLEYNAIKQDHAAEAVAPAIA</sequence>
<comment type="caution">
    <text evidence="2">The sequence shown here is derived from an EMBL/GenBank/DDBJ whole genome shotgun (WGS) entry which is preliminary data.</text>
</comment>
<dbReference type="Proteomes" id="UP000094065">
    <property type="component" value="Unassembled WGS sequence"/>
</dbReference>
<dbReference type="GeneID" id="30155334"/>
<dbReference type="Pfam" id="PF00724">
    <property type="entry name" value="Oxidored_FMN"/>
    <property type="match status" value="1"/>
</dbReference>
<evidence type="ECO:0000259" key="1">
    <source>
        <dbReference type="Pfam" id="PF00724"/>
    </source>
</evidence>
<protein>
    <recommendedName>
        <fullName evidence="1">NADH:flavin oxidoreductase/NADH oxidase N-terminal domain-containing protein</fullName>
    </recommendedName>
</protein>
<reference evidence="2 3" key="1">
    <citation type="submission" date="2016-06" db="EMBL/GenBank/DDBJ databases">
        <title>Evolution of pathogenesis and genome organization in the Tremellales.</title>
        <authorList>
            <person name="Cuomo C."/>
            <person name="Litvintseva A."/>
            <person name="Heitman J."/>
            <person name="Chen Y."/>
            <person name="Sun S."/>
            <person name="Springer D."/>
            <person name="Dromer F."/>
            <person name="Young S."/>
            <person name="Zeng Q."/>
            <person name="Chapman S."/>
            <person name="Gujja S."/>
            <person name="Saif S."/>
            <person name="Birren B."/>
        </authorList>
    </citation>
    <scope>NUCLEOTIDE SEQUENCE [LARGE SCALE GENOMIC DNA]</scope>
    <source>
        <strain evidence="2 3">CBS 6039</strain>
    </source>
</reference>
<dbReference type="InterPro" id="IPR001155">
    <property type="entry name" value="OxRdtase_FMN_N"/>
</dbReference>
<dbReference type="PANTHER" id="PTHR22893:SF91">
    <property type="entry name" value="NADPH DEHYDROGENASE 2-RELATED"/>
    <property type="match status" value="1"/>
</dbReference>
<evidence type="ECO:0000313" key="3">
    <source>
        <dbReference type="Proteomes" id="UP000094065"/>
    </source>
</evidence>
<keyword evidence="3" id="KW-1185">Reference proteome</keyword>